<keyword evidence="3" id="KW-1185">Reference proteome</keyword>
<feature type="region of interest" description="Disordered" evidence="1">
    <location>
        <begin position="125"/>
        <end position="159"/>
    </location>
</feature>
<evidence type="ECO:0000313" key="3">
    <source>
        <dbReference type="Proteomes" id="UP000192247"/>
    </source>
</evidence>
<name>A0A1V9X4G3_9ACAR</name>
<sequence>MRKVVRRGSSPEAVHFPRAHSALERRPKPERGVLVACCPPTRLRPRPITPGRLFPARHSHSEHISLQPSALWPGACGHSTLSPVAGGSSGPAGLSLNVGALGMGVGVGMGLPGLSQLSSLPTLPLAQLAPPSPDELNPAAPPGPPSPSAANMPLSLTHH</sequence>
<accession>A0A1V9X4G3</accession>
<organism evidence="2 3">
    <name type="scientific">Tropilaelaps mercedesae</name>
    <dbReference type="NCBI Taxonomy" id="418985"/>
    <lineage>
        <taxon>Eukaryota</taxon>
        <taxon>Metazoa</taxon>
        <taxon>Ecdysozoa</taxon>
        <taxon>Arthropoda</taxon>
        <taxon>Chelicerata</taxon>
        <taxon>Arachnida</taxon>
        <taxon>Acari</taxon>
        <taxon>Parasitiformes</taxon>
        <taxon>Mesostigmata</taxon>
        <taxon>Gamasina</taxon>
        <taxon>Dermanyssoidea</taxon>
        <taxon>Laelapidae</taxon>
        <taxon>Tropilaelaps</taxon>
    </lineage>
</organism>
<dbReference type="InParanoid" id="A0A1V9X4G3"/>
<feature type="non-terminal residue" evidence="2">
    <location>
        <position position="159"/>
    </location>
</feature>
<dbReference type="AlphaFoldDB" id="A0A1V9X4G3"/>
<proteinExistence type="predicted"/>
<protein>
    <submittedName>
        <fullName evidence="2">Uncharacterized protein</fullName>
    </submittedName>
</protein>
<gene>
    <name evidence="2" type="ORF">BIW11_02021</name>
</gene>
<evidence type="ECO:0000313" key="2">
    <source>
        <dbReference type="EMBL" id="OQR68377.1"/>
    </source>
</evidence>
<dbReference type="Proteomes" id="UP000192247">
    <property type="component" value="Unassembled WGS sequence"/>
</dbReference>
<reference evidence="2 3" key="1">
    <citation type="journal article" date="2017" name="Gigascience">
        <title>Draft genome of the honey bee ectoparasitic mite, Tropilaelaps mercedesae, is shaped by the parasitic life history.</title>
        <authorList>
            <person name="Dong X."/>
            <person name="Armstrong S.D."/>
            <person name="Xia D."/>
            <person name="Makepeace B.L."/>
            <person name="Darby A.C."/>
            <person name="Kadowaki T."/>
        </authorList>
    </citation>
    <scope>NUCLEOTIDE SEQUENCE [LARGE SCALE GENOMIC DNA]</scope>
    <source>
        <strain evidence="2">Wuxi-XJTLU</strain>
    </source>
</reference>
<evidence type="ECO:0000256" key="1">
    <source>
        <dbReference type="SAM" id="MobiDB-lite"/>
    </source>
</evidence>
<comment type="caution">
    <text evidence="2">The sequence shown here is derived from an EMBL/GenBank/DDBJ whole genome shotgun (WGS) entry which is preliminary data.</text>
</comment>
<dbReference type="EMBL" id="MNPL01025021">
    <property type="protein sequence ID" value="OQR68377.1"/>
    <property type="molecule type" value="Genomic_DNA"/>
</dbReference>